<name>A0ABP9CZ35_9ACTN</name>
<evidence type="ECO:0008006" key="3">
    <source>
        <dbReference type="Google" id="ProtNLM"/>
    </source>
</evidence>
<protein>
    <recommendedName>
        <fullName evidence="3">Amidohydrolase</fullName>
    </recommendedName>
</protein>
<dbReference type="Proteomes" id="UP001500839">
    <property type="component" value="Unassembled WGS sequence"/>
</dbReference>
<keyword evidence="2" id="KW-1185">Reference proteome</keyword>
<comment type="caution">
    <text evidence="1">The sequence shown here is derived from an EMBL/GenBank/DDBJ whole genome shotgun (WGS) entry which is preliminary data.</text>
</comment>
<evidence type="ECO:0000313" key="1">
    <source>
        <dbReference type="EMBL" id="GAA4822590.1"/>
    </source>
</evidence>
<accession>A0ABP9CZ35</accession>
<sequence length="39" mass="4625">MASSDLETLRKRIDWLAADVERKVIDWRDHLHAHPELSN</sequence>
<proteinExistence type="predicted"/>
<dbReference type="EMBL" id="BAABKQ010000001">
    <property type="protein sequence ID" value="GAA4822590.1"/>
    <property type="molecule type" value="Genomic_DNA"/>
</dbReference>
<gene>
    <name evidence="1" type="ORF">GCM10023353_33930</name>
</gene>
<evidence type="ECO:0000313" key="2">
    <source>
        <dbReference type="Proteomes" id="UP001500839"/>
    </source>
</evidence>
<reference evidence="2" key="1">
    <citation type="journal article" date="2019" name="Int. J. Syst. Evol. Microbiol.">
        <title>The Global Catalogue of Microorganisms (GCM) 10K type strain sequencing project: providing services to taxonomists for standard genome sequencing and annotation.</title>
        <authorList>
            <consortium name="The Broad Institute Genomics Platform"/>
            <consortium name="The Broad Institute Genome Sequencing Center for Infectious Disease"/>
            <person name="Wu L."/>
            <person name="Ma J."/>
        </authorList>
    </citation>
    <scope>NUCLEOTIDE SEQUENCE [LARGE SCALE GENOMIC DNA]</scope>
    <source>
        <strain evidence="2">JCM 18542</strain>
    </source>
</reference>
<organism evidence="1 2">
    <name type="scientific">Tomitella cavernea</name>
    <dbReference type="NCBI Taxonomy" id="1387982"/>
    <lineage>
        <taxon>Bacteria</taxon>
        <taxon>Bacillati</taxon>
        <taxon>Actinomycetota</taxon>
        <taxon>Actinomycetes</taxon>
        <taxon>Mycobacteriales</taxon>
        <taxon>Tomitella</taxon>
    </lineage>
</organism>